<accession>A0AAV8YG57</accession>
<gene>
    <name evidence="1" type="ORF">NQ318_007563</name>
</gene>
<dbReference type="AlphaFoldDB" id="A0AAV8YG57"/>
<evidence type="ECO:0008006" key="3">
    <source>
        <dbReference type="Google" id="ProtNLM"/>
    </source>
</evidence>
<reference evidence="1" key="1">
    <citation type="journal article" date="2023" name="Insect Mol. Biol.">
        <title>Genome sequencing provides insights into the evolution of gene families encoding plant cell wall-degrading enzymes in longhorned beetles.</title>
        <authorList>
            <person name="Shin N.R."/>
            <person name="Okamura Y."/>
            <person name="Kirsch R."/>
            <person name="Pauchet Y."/>
        </authorList>
    </citation>
    <scope>NUCLEOTIDE SEQUENCE</scope>
    <source>
        <strain evidence="1">AMC_N1</strain>
    </source>
</reference>
<protein>
    <recommendedName>
        <fullName evidence="3">Transposase</fullName>
    </recommendedName>
</protein>
<dbReference type="EMBL" id="JAPWTK010000118">
    <property type="protein sequence ID" value="KAJ8949462.1"/>
    <property type="molecule type" value="Genomic_DNA"/>
</dbReference>
<name>A0AAV8YG57_9CUCU</name>
<organism evidence="1 2">
    <name type="scientific">Aromia moschata</name>
    <dbReference type="NCBI Taxonomy" id="1265417"/>
    <lineage>
        <taxon>Eukaryota</taxon>
        <taxon>Metazoa</taxon>
        <taxon>Ecdysozoa</taxon>
        <taxon>Arthropoda</taxon>
        <taxon>Hexapoda</taxon>
        <taxon>Insecta</taxon>
        <taxon>Pterygota</taxon>
        <taxon>Neoptera</taxon>
        <taxon>Endopterygota</taxon>
        <taxon>Coleoptera</taxon>
        <taxon>Polyphaga</taxon>
        <taxon>Cucujiformia</taxon>
        <taxon>Chrysomeloidea</taxon>
        <taxon>Cerambycidae</taxon>
        <taxon>Cerambycinae</taxon>
        <taxon>Callichromatini</taxon>
        <taxon>Aromia</taxon>
    </lineage>
</organism>
<dbReference type="Proteomes" id="UP001162162">
    <property type="component" value="Unassembled WGS sequence"/>
</dbReference>
<proteinExistence type="predicted"/>
<evidence type="ECO:0000313" key="1">
    <source>
        <dbReference type="EMBL" id="KAJ8949462.1"/>
    </source>
</evidence>
<keyword evidence="2" id="KW-1185">Reference proteome</keyword>
<comment type="caution">
    <text evidence="1">The sequence shown here is derived from an EMBL/GenBank/DDBJ whole genome shotgun (WGS) entry which is preliminary data.</text>
</comment>
<evidence type="ECO:0000313" key="2">
    <source>
        <dbReference type="Proteomes" id="UP001162162"/>
    </source>
</evidence>
<sequence>MSDVEPDLSIDEQMVPFRGHFSIKHYVTGNPHPLGKVIGKPEIVMDYNCTKGVDTVDQLCAYYNYAPINSEIIFHGNNPKDNTLRRHFLENLYFALMNNHLKARVYSEHIPRIIRSRISENCHIDTEPNRATETKGSGR</sequence>